<evidence type="ECO:0000313" key="8">
    <source>
        <dbReference type="Proteomes" id="UP001243623"/>
    </source>
</evidence>
<dbReference type="Pfam" id="PF02777">
    <property type="entry name" value="Sod_Fe_C"/>
    <property type="match status" value="1"/>
</dbReference>
<feature type="binding site" evidence="5">
    <location>
        <position position="155"/>
    </location>
    <ligand>
        <name>Mn(2+)</name>
        <dbReference type="ChEBI" id="CHEBI:29035"/>
    </ligand>
</feature>
<gene>
    <name evidence="7" type="ORF">P3F81_11265</name>
</gene>
<dbReference type="Gene3D" id="3.55.40.20">
    <property type="entry name" value="Iron/manganese superoxide dismutase, C-terminal domain"/>
    <property type="match status" value="1"/>
</dbReference>
<dbReference type="SUPFAM" id="SSF54719">
    <property type="entry name" value="Fe,Mn superoxide dismutase (SOD), C-terminal domain"/>
    <property type="match status" value="1"/>
</dbReference>
<dbReference type="InterPro" id="IPR001189">
    <property type="entry name" value="Mn/Fe_SOD"/>
</dbReference>
<sequence>MYKAKNYPSLWTITSVSNLLMKNHIKLYKGYVENTNVILNELKQKNEDLICRQTMKLRLGWEFSGMRLHEYFFGNLGKEPMIQSGELLDWLNHCFGSFNDWQEDFIETAMTRGNGWAVLCRDNHTGNLMNIWIQDHATGTLIGCQPLLVIDAWEHAYMIDYGLDRRNYIERIMNEINWAVVVDRFCKIGI</sequence>
<name>A0A9Y2AI73_9FIRM</name>
<organism evidence="7 8">
    <name type="scientific">Selenobaculum gibii</name>
    <dbReference type="NCBI Taxonomy" id="3054208"/>
    <lineage>
        <taxon>Bacteria</taxon>
        <taxon>Bacillati</taxon>
        <taxon>Bacillota</taxon>
        <taxon>Negativicutes</taxon>
        <taxon>Selenomonadales</taxon>
        <taxon>Selenomonadaceae</taxon>
        <taxon>Selenobaculum</taxon>
    </lineage>
</organism>
<reference evidence="7" key="1">
    <citation type="submission" date="2023-03" db="EMBL/GenBank/DDBJ databases">
        <title>Selenobaculum gbiensis gen. nov. sp. nov., a new bacterium isolated from the gut microbiota of IBD patient.</title>
        <authorList>
            <person name="Yeo S."/>
            <person name="Park H."/>
            <person name="Huh C.S."/>
        </authorList>
    </citation>
    <scope>NUCLEOTIDE SEQUENCE</scope>
    <source>
        <strain evidence="7">ICN-92133</strain>
    </source>
</reference>
<dbReference type="PIRSF" id="PIRSF000349">
    <property type="entry name" value="SODismutase"/>
    <property type="match status" value="1"/>
</dbReference>
<dbReference type="Proteomes" id="UP001243623">
    <property type="component" value="Chromosome"/>
</dbReference>
<dbReference type="AlphaFoldDB" id="A0A9Y2AI73"/>
<dbReference type="GO" id="GO:0046872">
    <property type="term" value="F:metal ion binding"/>
    <property type="evidence" value="ECO:0007669"/>
    <property type="project" value="UniProtKB-KW"/>
</dbReference>
<comment type="similarity">
    <text evidence="1">Belongs to the iron/manganese superoxide dismutase family.</text>
</comment>
<dbReference type="InterPro" id="IPR050265">
    <property type="entry name" value="Fe/Mn_Superoxide_Dismutase"/>
</dbReference>
<proteinExistence type="inferred from homology"/>
<dbReference type="InterPro" id="IPR019832">
    <property type="entry name" value="Mn/Fe_SOD_C"/>
</dbReference>
<keyword evidence="8" id="KW-1185">Reference proteome</keyword>
<evidence type="ECO:0000256" key="4">
    <source>
        <dbReference type="ARBA" id="ARBA00023002"/>
    </source>
</evidence>
<evidence type="ECO:0000256" key="2">
    <source>
        <dbReference type="ARBA" id="ARBA00012682"/>
    </source>
</evidence>
<dbReference type="SUPFAM" id="SSF46609">
    <property type="entry name" value="Fe,Mn superoxide dismutase (SOD), N-terminal domain"/>
    <property type="match status" value="1"/>
</dbReference>
<dbReference type="GO" id="GO:0004784">
    <property type="term" value="F:superoxide dismutase activity"/>
    <property type="evidence" value="ECO:0007669"/>
    <property type="project" value="UniProtKB-EC"/>
</dbReference>
<feature type="binding site" evidence="5">
    <location>
        <position position="151"/>
    </location>
    <ligand>
        <name>Mn(2+)</name>
        <dbReference type="ChEBI" id="CHEBI:29035"/>
    </ligand>
</feature>
<dbReference type="PANTHER" id="PTHR11404">
    <property type="entry name" value="SUPEROXIDE DISMUTASE 2"/>
    <property type="match status" value="1"/>
</dbReference>
<dbReference type="InterPro" id="IPR036324">
    <property type="entry name" value="Mn/Fe_SOD_N_sf"/>
</dbReference>
<feature type="binding site" evidence="5">
    <location>
        <position position="69"/>
    </location>
    <ligand>
        <name>Mn(2+)</name>
        <dbReference type="ChEBI" id="CHEBI:29035"/>
    </ligand>
</feature>
<dbReference type="KEGG" id="sgbi:P3F81_11265"/>
<keyword evidence="3 5" id="KW-0479">Metal-binding</keyword>
<evidence type="ECO:0000256" key="3">
    <source>
        <dbReference type="ARBA" id="ARBA00022723"/>
    </source>
</evidence>
<evidence type="ECO:0000259" key="6">
    <source>
        <dbReference type="Pfam" id="PF02777"/>
    </source>
</evidence>
<dbReference type="RefSeq" id="WP_147669678.1">
    <property type="nucleotide sequence ID" value="NZ_CP120678.1"/>
</dbReference>
<evidence type="ECO:0000313" key="7">
    <source>
        <dbReference type="EMBL" id="WIW70451.1"/>
    </source>
</evidence>
<evidence type="ECO:0000256" key="5">
    <source>
        <dbReference type="PIRSR" id="PIRSR000349-1"/>
    </source>
</evidence>
<dbReference type="InterPro" id="IPR036314">
    <property type="entry name" value="SOD_C_sf"/>
</dbReference>
<keyword evidence="4" id="KW-0560">Oxidoreductase</keyword>
<accession>A0A9Y2AI73</accession>
<feature type="domain" description="Manganese/iron superoxide dismutase C-terminal" evidence="6">
    <location>
        <begin position="84"/>
        <end position="182"/>
    </location>
</feature>
<evidence type="ECO:0000256" key="1">
    <source>
        <dbReference type="ARBA" id="ARBA00008714"/>
    </source>
</evidence>
<dbReference type="EMBL" id="CP120678">
    <property type="protein sequence ID" value="WIW70451.1"/>
    <property type="molecule type" value="Genomic_DNA"/>
</dbReference>
<dbReference type="PANTHER" id="PTHR11404:SF6">
    <property type="entry name" value="SUPEROXIDE DISMUTASE [MN], MITOCHONDRIAL"/>
    <property type="match status" value="1"/>
</dbReference>
<protein>
    <recommendedName>
        <fullName evidence="2">superoxide dismutase</fullName>
        <ecNumber evidence="2">1.15.1.1</ecNumber>
    </recommendedName>
</protein>
<dbReference type="EC" id="1.15.1.1" evidence="2"/>